<reference evidence="3" key="1">
    <citation type="submission" date="2025-08" db="UniProtKB">
        <authorList>
            <consortium name="RefSeq"/>
        </authorList>
    </citation>
    <scope>IDENTIFICATION</scope>
</reference>
<gene>
    <name evidence="3" type="primary">LOC112213535</name>
</gene>
<dbReference type="GeneID" id="112213535"/>
<dbReference type="RefSeq" id="XP_024226114.1">
    <property type="nucleotide sequence ID" value="XM_024370346.2"/>
</dbReference>
<sequence>MALHSSQLTSLRRVVGGCSEILQTTSQTYRSWQHIQKLKHFWRHWHREYLNELNIRNKCSKGSHDIREGAIVILREDNVPPMQWPLGRIIKVQPGADASYGRLPFDRSIKQMVALTTMQGYWTND</sequence>
<dbReference type="InterPro" id="IPR040676">
    <property type="entry name" value="DUF5641"/>
</dbReference>
<dbReference type="AlphaFoldDB" id="A0A6P6FGQ4"/>
<protein>
    <submittedName>
        <fullName evidence="3">Uncharacterized protein LOC112213535</fullName>
    </submittedName>
</protein>
<dbReference type="KEGG" id="bim:112213535"/>
<dbReference type="Proteomes" id="UP000515180">
    <property type="component" value="Unplaced"/>
</dbReference>
<dbReference type="Pfam" id="PF18701">
    <property type="entry name" value="DUF5641"/>
    <property type="match status" value="1"/>
</dbReference>
<accession>A0A6P6FGQ4</accession>
<evidence type="ECO:0000259" key="1">
    <source>
        <dbReference type="Pfam" id="PF18701"/>
    </source>
</evidence>
<dbReference type="OrthoDB" id="7611700at2759"/>
<dbReference type="PANTHER" id="PTHR47331:SF1">
    <property type="entry name" value="GAG-LIKE PROTEIN"/>
    <property type="match status" value="1"/>
</dbReference>
<name>A0A6P6FGQ4_BOMIM</name>
<evidence type="ECO:0000313" key="2">
    <source>
        <dbReference type="Proteomes" id="UP000515180"/>
    </source>
</evidence>
<keyword evidence="2" id="KW-1185">Reference proteome</keyword>
<feature type="domain" description="DUF5641" evidence="1">
    <location>
        <begin position="31"/>
        <end position="98"/>
    </location>
</feature>
<organism evidence="2 3">
    <name type="scientific">Bombus impatiens</name>
    <name type="common">Bumblebee</name>
    <dbReference type="NCBI Taxonomy" id="132113"/>
    <lineage>
        <taxon>Eukaryota</taxon>
        <taxon>Metazoa</taxon>
        <taxon>Ecdysozoa</taxon>
        <taxon>Arthropoda</taxon>
        <taxon>Hexapoda</taxon>
        <taxon>Insecta</taxon>
        <taxon>Pterygota</taxon>
        <taxon>Neoptera</taxon>
        <taxon>Endopterygota</taxon>
        <taxon>Hymenoptera</taxon>
        <taxon>Apocrita</taxon>
        <taxon>Aculeata</taxon>
        <taxon>Apoidea</taxon>
        <taxon>Anthophila</taxon>
        <taxon>Apidae</taxon>
        <taxon>Bombus</taxon>
        <taxon>Pyrobombus</taxon>
    </lineage>
</organism>
<proteinExistence type="predicted"/>
<evidence type="ECO:0000313" key="3">
    <source>
        <dbReference type="RefSeq" id="XP_024226114.1"/>
    </source>
</evidence>
<dbReference type="PANTHER" id="PTHR47331">
    <property type="entry name" value="PHD-TYPE DOMAIN-CONTAINING PROTEIN"/>
    <property type="match status" value="1"/>
</dbReference>